<evidence type="ECO:0000313" key="1">
    <source>
        <dbReference type="EMBL" id="KAJ4373325.1"/>
    </source>
</evidence>
<reference evidence="1" key="1">
    <citation type="submission" date="2022-10" db="EMBL/GenBank/DDBJ databases">
        <title>Tapping the CABI collections for fungal endophytes: first genome assemblies for Collariella, Neodidymelliopsis, Ascochyta clinopodiicola, Didymella pomorum, Didymosphaeria variabile, Neocosmospora piperis and Neocucurbitaria cava.</title>
        <authorList>
            <person name="Hill R."/>
        </authorList>
    </citation>
    <scope>NUCLEOTIDE SEQUENCE</scope>
    <source>
        <strain evidence="1">IMI 356814</strain>
    </source>
</reference>
<comment type="caution">
    <text evidence="1">The sequence shown here is derived from an EMBL/GenBank/DDBJ whole genome shotgun (WGS) entry which is preliminary data.</text>
</comment>
<sequence length="269" mass="30643">MPQLDPTANFTGPFRFFDFPRELRDMVYNQCWLPTTSYFKLPQNDPERQHMAIMTWGRCERSPPPAHSYPIWFYVNKCFRAEAFEEFYVRCGLLAFIEGSYLTTRFYCGVVGTESSHRHTVNWEVKKLLATGAVPTTEPSNDYLAPVVNAIEPWPVSMATLKEMKNALVDDQGHRGLHIAFAVIKKVKPGVTVDLSVFESTGFTLDKLVVEVFHIDHGYFIPHADILLIALKAEVSRLGHVLVGQKSRVSLYVETKLAVPNWRFSVTKA</sequence>
<keyword evidence="2" id="KW-1185">Reference proteome</keyword>
<protein>
    <submittedName>
        <fullName evidence="1">Uncharacterized protein</fullName>
    </submittedName>
</protein>
<gene>
    <name evidence="1" type="ORF">N0V83_003619</name>
</gene>
<name>A0A9W8YBR0_9PLEO</name>
<dbReference type="EMBL" id="JAPEUY010000005">
    <property type="protein sequence ID" value="KAJ4373325.1"/>
    <property type="molecule type" value="Genomic_DNA"/>
</dbReference>
<dbReference type="OrthoDB" id="3799620at2759"/>
<accession>A0A9W8YBR0</accession>
<dbReference type="AlphaFoldDB" id="A0A9W8YBR0"/>
<evidence type="ECO:0000313" key="2">
    <source>
        <dbReference type="Proteomes" id="UP001140560"/>
    </source>
</evidence>
<proteinExistence type="predicted"/>
<dbReference type="Proteomes" id="UP001140560">
    <property type="component" value="Unassembled WGS sequence"/>
</dbReference>
<organism evidence="1 2">
    <name type="scientific">Neocucurbitaria cava</name>
    <dbReference type="NCBI Taxonomy" id="798079"/>
    <lineage>
        <taxon>Eukaryota</taxon>
        <taxon>Fungi</taxon>
        <taxon>Dikarya</taxon>
        <taxon>Ascomycota</taxon>
        <taxon>Pezizomycotina</taxon>
        <taxon>Dothideomycetes</taxon>
        <taxon>Pleosporomycetidae</taxon>
        <taxon>Pleosporales</taxon>
        <taxon>Pleosporineae</taxon>
        <taxon>Cucurbitariaceae</taxon>
        <taxon>Neocucurbitaria</taxon>
    </lineage>
</organism>